<feature type="region of interest" description="Disordered" evidence="1">
    <location>
        <begin position="109"/>
        <end position="143"/>
    </location>
</feature>
<accession>A0A1D2QS49</accession>
<protein>
    <recommendedName>
        <fullName evidence="5">Bacterial Ig-like domain-containing protein</fullName>
    </recommendedName>
</protein>
<feature type="compositionally biased region" description="Gly residues" evidence="1">
    <location>
        <begin position="124"/>
        <end position="138"/>
    </location>
</feature>
<evidence type="ECO:0000256" key="1">
    <source>
        <dbReference type="SAM" id="MobiDB-lite"/>
    </source>
</evidence>
<dbReference type="Proteomes" id="UP000242502">
    <property type="component" value="Unassembled WGS sequence"/>
</dbReference>
<dbReference type="STRING" id="62101.AB835_03660"/>
<proteinExistence type="predicted"/>
<reference evidence="3 4" key="1">
    <citation type="journal article" date="2016" name="Appl. Environ. Microbiol.">
        <title>Lack of Overt Genome Reduction in the Bryostatin-Producing Bryozoan Symbiont "Candidatus Endobugula sertula".</title>
        <authorList>
            <person name="Miller I.J."/>
            <person name="Vanee N."/>
            <person name="Fong S.S."/>
            <person name="Lim-Fong G.E."/>
            <person name="Kwan J.C."/>
        </authorList>
    </citation>
    <scope>NUCLEOTIDE SEQUENCE [LARGE SCALE GENOMIC DNA]</scope>
    <source>
        <strain evidence="3">AB1-4</strain>
    </source>
</reference>
<gene>
    <name evidence="3" type="ORF">AB835_03660</name>
</gene>
<dbReference type="EMBL" id="MDLC01000009">
    <property type="protein sequence ID" value="ODS24407.1"/>
    <property type="molecule type" value="Genomic_DNA"/>
</dbReference>
<feature type="chain" id="PRO_5008906577" description="Bacterial Ig-like domain-containing protein" evidence="2">
    <location>
        <begin position="29"/>
        <end position="455"/>
    </location>
</feature>
<evidence type="ECO:0000313" key="4">
    <source>
        <dbReference type="Proteomes" id="UP000242502"/>
    </source>
</evidence>
<name>A0A1D2QS49_9GAMM</name>
<dbReference type="AlphaFoldDB" id="A0A1D2QS49"/>
<sequence length="455" mass="44851">MTHHQWLTSKRLTLASCLLSLLALPVWAFDSGSTGVDGALAPTADTIITVPDNGILQYTSITIPEGVTVRFADGSGPGNPPVTILVQGDATINGNIDIRGVDGNQLTALPPGAFAGGRPQINQGGSGKGPGGSSGDRNGGSYASLGQRFNTGLNTFVGNIYGSDSLQPLLGGSGGGATNIETDPNASIGTGARGGSGGGALLLAVSGTLILNGNILANGGNGAPFSFSRSIRFGSGAGSGGAVRLVATRVNGAGVIDMRGGLGGQAGLPGGRGGFGRARIEADELNFFGASNPNTVVTSSTPQPIFPANLPTIRISSVAGSAVPATPTGDNDVVLPSNTNNPVTVAFSAVNIPLGATVALTVTPAIGSQMTATSSPLSGSLENATASAQVSLPQGTSTLMASVNFSVSESTAALYAPFADGEQVAQVTLHSTLGGGPGGMTLTTESGRVIEVPTT</sequence>
<evidence type="ECO:0000313" key="3">
    <source>
        <dbReference type="EMBL" id="ODS24407.1"/>
    </source>
</evidence>
<evidence type="ECO:0008006" key="5">
    <source>
        <dbReference type="Google" id="ProtNLM"/>
    </source>
</evidence>
<feature type="signal peptide" evidence="2">
    <location>
        <begin position="1"/>
        <end position="28"/>
    </location>
</feature>
<keyword evidence="2" id="KW-0732">Signal</keyword>
<organism evidence="3 4">
    <name type="scientific">Candidatus Endobugula sertula</name>
    <name type="common">Bugula neritina bacterial symbiont</name>
    <dbReference type="NCBI Taxonomy" id="62101"/>
    <lineage>
        <taxon>Bacteria</taxon>
        <taxon>Pseudomonadati</taxon>
        <taxon>Pseudomonadota</taxon>
        <taxon>Gammaproteobacteria</taxon>
        <taxon>Cellvibrionales</taxon>
        <taxon>Cellvibrionaceae</taxon>
        <taxon>Candidatus Endobugula</taxon>
    </lineage>
</organism>
<evidence type="ECO:0000256" key="2">
    <source>
        <dbReference type="SAM" id="SignalP"/>
    </source>
</evidence>
<comment type="caution">
    <text evidence="3">The sequence shown here is derived from an EMBL/GenBank/DDBJ whole genome shotgun (WGS) entry which is preliminary data.</text>
</comment>